<dbReference type="HOGENOM" id="CLU_676357_0_0_1"/>
<keyword evidence="7 8" id="KW-0472">Membrane</keyword>
<protein>
    <recommendedName>
        <fullName evidence="13">FAD-binding FR-type domain-containing protein</fullName>
    </recommendedName>
</protein>
<dbReference type="CDD" id="cd06186">
    <property type="entry name" value="NOX_Duox_like_FAD_NADP"/>
    <property type="match status" value="1"/>
</dbReference>
<dbReference type="AlphaFoldDB" id="Q0UK63"/>
<evidence type="ECO:0000256" key="2">
    <source>
        <dbReference type="ARBA" id="ARBA00022448"/>
    </source>
</evidence>
<evidence type="ECO:0000256" key="1">
    <source>
        <dbReference type="ARBA" id="ARBA00004141"/>
    </source>
</evidence>
<dbReference type="Proteomes" id="UP000001055">
    <property type="component" value="Unassembled WGS sequence"/>
</dbReference>
<dbReference type="InterPro" id="IPR013121">
    <property type="entry name" value="Fe_red_NAD-bd_6"/>
</dbReference>
<dbReference type="EMBL" id="CH445335">
    <property type="protein sequence ID" value="EAT85317.2"/>
    <property type="molecule type" value="Genomic_DNA"/>
</dbReference>
<dbReference type="Gene3D" id="3.40.50.80">
    <property type="entry name" value="Nucleotide-binding domain of ferredoxin-NADP reductase (FNR) module"/>
    <property type="match status" value="1"/>
</dbReference>
<dbReference type="InterPro" id="IPR051410">
    <property type="entry name" value="Ferric/Cupric_Reductase"/>
</dbReference>
<keyword evidence="6" id="KW-0406">Ion transport</keyword>
<dbReference type="InParanoid" id="Q0UK63"/>
<feature type="transmembrane region" description="Helical" evidence="8">
    <location>
        <begin position="20"/>
        <end position="37"/>
    </location>
</feature>
<comment type="subcellular location">
    <subcellularLocation>
        <location evidence="1">Membrane</location>
        <topology evidence="1">Multi-pass membrane protein</topology>
    </subcellularLocation>
</comment>
<feature type="domain" description="Ferric oxidoreductase" evidence="9">
    <location>
        <begin position="132"/>
        <end position="249"/>
    </location>
</feature>
<accession>Q0UK63</accession>
<evidence type="ECO:0000259" key="9">
    <source>
        <dbReference type="Pfam" id="PF01794"/>
    </source>
</evidence>
<name>Q0UK63_PHANO</name>
<dbReference type="GO" id="GO:0000293">
    <property type="term" value="F:ferric-chelate reductase activity"/>
    <property type="evidence" value="ECO:0000318"/>
    <property type="project" value="GO_Central"/>
</dbReference>
<evidence type="ECO:0000313" key="11">
    <source>
        <dbReference type="EMBL" id="EAT85317.2"/>
    </source>
</evidence>
<reference evidence="12" key="1">
    <citation type="journal article" date="2007" name="Plant Cell">
        <title>Dothideomycete-plant interactions illuminated by genome sequencing and EST analysis of the wheat pathogen Stagonospora nodorum.</title>
        <authorList>
            <person name="Hane J.K."/>
            <person name="Lowe R.G."/>
            <person name="Solomon P.S."/>
            <person name="Tan K.C."/>
            <person name="Schoch C.L."/>
            <person name="Spatafora J.W."/>
            <person name="Crous P.W."/>
            <person name="Kodira C."/>
            <person name="Birren B.W."/>
            <person name="Galagan J.E."/>
            <person name="Torriani S.F."/>
            <person name="McDonald B.A."/>
            <person name="Oliver R.P."/>
        </authorList>
    </citation>
    <scope>NUCLEOTIDE SEQUENCE [LARGE SCALE GENOMIC DNA]</scope>
    <source>
        <strain evidence="12">SN15 / ATCC MYA-4574 / FGSC 10173</strain>
    </source>
</reference>
<evidence type="ECO:0000256" key="7">
    <source>
        <dbReference type="ARBA" id="ARBA00023136"/>
    </source>
</evidence>
<dbReference type="KEGG" id="pno:SNOG_07851"/>
<evidence type="ECO:0000259" key="10">
    <source>
        <dbReference type="Pfam" id="PF08030"/>
    </source>
</evidence>
<feature type="transmembrane region" description="Helical" evidence="8">
    <location>
        <begin position="96"/>
        <end position="117"/>
    </location>
</feature>
<feature type="transmembrane region" description="Helical" evidence="8">
    <location>
        <begin position="210"/>
        <end position="227"/>
    </location>
</feature>
<feature type="transmembrane region" description="Helical" evidence="8">
    <location>
        <begin position="234"/>
        <end position="254"/>
    </location>
</feature>
<evidence type="ECO:0008006" key="13">
    <source>
        <dbReference type="Google" id="ProtNLM"/>
    </source>
</evidence>
<feature type="domain" description="Ferric reductase NAD binding" evidence="10">
    <location>
        <begin position="311"/>
        <end position="385"/>
    </location>
</feature>
<feature type="transmembrane region" description="Helical" evidence="8">
    <location>
        <begin position="170"/>
        <end position="190"/>
    </location>
</feature>
<dbReference type="GeneID" id="5975071"/>
<dbReference type="PANTHER" id="PTHR32361">
    <property type="entry name" value="FERRIC/CUPRIC REDUCTASE TRANSMEMBRANE COMPONENT"/>
    <property type="match status" value="1"/>
</dbReference>
<organism evidence="11 12">
    <name type="scientific">Phaeosphaeria nodorum (strain SN15 / ATCC MYA-4574 / FGSC 10173)</name>
    <name type="common">Glume blotch fungus</name>
    <name type="synonym">Parastagonospora nodorum</name>
    <dbReference type="NCBI Taxonomy" id="321614"/>
    <lineage>
        <taxon>Eukaryota</taxon>
        <taxon>Fungi</taxon>
        <taxon>Dikarya</taxon>
        <taxon>Ascomycota</taxon>
        <taxon>Pezizomycotina</taxon>
        <taxon>Dothideomycetes</taxon>
        <taxon>Pleosporomycetidae</taxon>
        <taxon>Pleosporales</taxon>
        <taxon>Pleosporineae</taxon>
        <taxon>Phaeosphaeriaceae</taxon>
        <taxon>Parastagonospora</taxon>
    </lineage>
</organism>
<evidence type="ECO:0000256" key="3">
    <source>
        <dbReference type="ARBA" id="ARBA00022692"/>
    </source>
</evidence>
<keyword evidence="2" id="KW-0813">Transport</keyword>
<dbReference type="Pfam" id="PF01794">
    <property type="entry name" value="Ferric_reduct"/>
    <property type="match status" value="1"/>
</dbReference>
<evidence type="ECO:0000256" key="8">
    <source>
        <dbReference type="SAM" id="Phobius"/>
    </source>
</evidence>
<keyword evidence="5" id="KW-0560">Oxidoreductase</keyword>
<dbReference type="InterPro" id="IPR013130">
    <property type="entry name" value="Fe3_Rdtase_TM_dom"/>
</dbReference>
<proteinExistence type="predicted"/>
<gene>
    <name evidence="11" type="ORF">SNOG_07851</name>
</gene>
<dbReference type="Pfam" id="PF08030">
    <property type="entry name" value="NAD_binding_6"/>
    <property type="match status" value="1"/>
</dbReference>
<evidence type="ECO:0000256" key="6">
    <source>
        <dbReference type="ARBA" id="ARBA00023065"/>
    </source>
</evidence>
<sequence length="407" mass="45599">MSMGMGSAALPKLYDFPKIYWAVVGSAIGVATLVNLYNHILCRQRLSAAKSGTRTPAKPSSWLTLGVATVYALTREASNYSLYIPFKKRVFRFPSVGRASLVLANAVTLIVLCLYGLDLTGRFTKEDVAFRCGVVTLGQVPLIFLLAGKNNIVGYLSGVSYERLNWLHRWCARTMLLTATIHMGYFFASWDQYKYIPYKLKNDELAWKGLAAWSVLVWIVLSSMTPIRGWNYELFVVQHLVSFGVFLGFVYIHIPKDTKGYVWVPVALFLFDRGRFFKHAEKSSGLSDGTSKTKTVTIEGPYGALRPLRQFDSVVLLAGSTGATFTLPLLRDILHGWRETSTSNSSSRSFFSRQTGAVARHVRFVWVVKSRGQLSWFGAHLSSIAADFEILQDRLRDVKLEMGVPET</sequence>
<evidence type="ECO:0000256" key="4">
    <source>
        <dbReference type="ARBA" id="ARBA00022989"/>
    </source>
</evidence>
<dbReference type="GO" id="GO:0006811">
    <property type="term" value="P:monoatomic ion transport"/>
    <property type="evidence" value="ECO:0007669"/>
    <property type="project" value="UniProtKB-KW"/>
</dbReference>
<dbReference type="PANTHER" id="PTHR32361:SF9">
    <property type="entry name" value="FERRIC REDUCTASE TRANSMEMBRANE COMPONENT 3-RELATED"/>
    <property type="match status" value="1"/>
</dbReference>
<keyword evidence="4 8" id="KW-1133">Transmembrane helix</keyword>
<dbReference type="VEuPathDB" id="FungiDB:JI435_078510"/>
<dbReference type="eggNOG" id="KOG0039">
    <property type="taxonomic scope" value="Eukaryota"/>
</dbReference>
<evidence type="ECO:0000256" key="5">
    <source>
        <dbReference type="ARBA" id="ARBA00023002"/>
    </source>
</evidence>
<dbReference type="SUPFAM" id="SSF52343">
    <property type="entry name" value="Ferredoxin reductase-like, C-terminal NADP-linked domain"/>
    <property type="match status" value="1"/>
</dbReference>
<keyword evidence="3 8" id="KW-0812">Transmembrane</keyword>
<feature type="transmembrane region" description="Helical" evidence="8">
    <location>
        <begin position="137"/>
        <end position="158"/>
    </location>
</feature>
<evidence type="ECO:0000313" key="12">
    <source>
        <dbReference type="Proteomes" id="UP000001055"/>
    </source>
</evidence>
<dbReference type="RefSeq" id="XP_001798178.1">
    <property type="nucleotide sequence ID" value="XM_001798126.1"/>
</dbReference>
<dbReference type="GO" id="GO:0016020">
    <property type="term" value="C:membrane"/>
    <property type="evidence" value="ECO:0007669"/>
    <property type="project" value="UniProtKB-SubCell"/>
</dbReference>
<dbReference type="InterPro" id="IPR039261">
    <property type="entry name" value="FNR_nucleotide-bd"/>
</dbReference>